<sequence>MYIKGLRLLFGIIVVIKAKKKTLSGNSTSTVSASKGLNQTNV</sequence>
<dbReference type="EMBL" id="JWHT01000086">
    <property type="protein sequence ID" value="KIU19073.1"/>
    <property type="molecule type" value="Genomic_DNA"/>
</dbReference>
<proteinExistence type="predicted"/>
<dbReference type="AlphaFoldDB" id="A0A0D1JBZ3"/>
<reference evidence="2 3" key="1">
    <citation type="journal article" date="2015" name="Microbiology (Mosc.)">
        <title>Genomics of the Weissella cibaria species with an examination of its metabolic traits.</title>
        <authorList>
            <person name="Lynch K.M."/>
            <person name="Lucid A."/>
            <person name="Arendt E.K."/>
            <person name="Sleator R.D."/>
            <person name="Lucey B."/>
            <person name="Coffey A."/>
        </authorList>
    </citation>
    <scope>NUCLEOTIDE SEQUENCE [LARGE SCALE GENOMIC DNA]</scope>
    <source>
        <strain evidence="2 3">AB3b</strain>
    </source>
</reference>
<dbReference type="Proteomes" id="UP000032289">
    <property type="component" value="Unassembled WGS sequence"/>
</dbReference>
<organism evidence="2 3">
    <name type="scientific">Weissella cibaria</name>
    <dbReference type="NCBI Taxonomy" id="137591"/>
    <lineage>
        <taxon>Bacteria</taxon>
        <taxon>Bacillati</taxon>
        <taxon>Bacillota</taxon>
        <taxon>Bacilli</taxon>
        <taxon>Lactobacillales</taxon>
        <taxon>Lactobacillaceae</taxon>
        <taxon>Weissella</taxon>
    </lineage>
</organism>
<name>A0A0D1JBZ3_9LACO</name>
<accession>A0A0D1JBZ3</accession>
<protein>
    <submittedName>
        <fullName evidence="2">Uncharacterized protein</fullName>
    </submittedName>
</protein>
<evidence type="ECO:0000313" key="2">
    <source>
        <dbReference type="EMBL" id="KIU19073.1"/>
    </source>
</evidence>
<comment type="caution">
    <text evidence="2">The sequence shown here is derived from an EMBL/GenBank/DDBJ whole genome shotgun (WGS) entry which is preliminary data.</text>
</comment>
<dbReference type="PATRIC" id="fig|137591.24.peg.2385"/>
<evidence type="ECO:0000256" key="1">
    <source>
        <dbReference type="SAM" id="MobiDB-lite"/>
    </source>
</evidence>
<evidence type="ECO:0000313" key="3">
    <source>
        <dbReference type="Proteomes" id="UP000032289"/>
    </source>
</evidence>
<feature type="region of interest" description="Disordered" evidence="1">
    <location>
        <begin position="23"/>
        <end position="42"/>
    </location>
</feature>
<gene>
    <name evidence="2" type="ORF">ab3b_02424</name>
</gene>